<dbReference type="SUPFAM" id="SSF48208">
    <property type="entry name" value="Six-hairpin glycosidases"/>
    <property type="match status" value="1"/>
</dbReference>
<sequence length="537" mass="60334">MFATVELSVTCNTPDAMLRLHLGEKLDASGNVDRQPPGTIRYRSIDVKLTVGTHCYRIAIPPDTQNTGPAAIPLPVEAGDVVPFRYCEIDANHATPTVERIHQLAIHVPFDDTAASFECSDATLNAVWQLCRHTIKATTFCGMYVDGDRERIPYEGDAYINQLSHYACDAHYQTARYTHEYLVQHPTWFADWNMHSVFMAWADVLYTGDRESVNCFYDDLVAKTLIDLGAEDGLISTAAPRPAELERKLHLFHARYIAKDSLQDLVDWPPGSFTVGGIGERDNHDMRPINTVINALHYRALVLMAAMARLIDRTSDADRFSRQAEKVRQAINSKLFDPTRGIYIDGEGSSHASLHSNMMPLAFGLVPPKRRDTVLQFVKSRGMACSVYGAQYLLEGLYDYGEAEYALSLMTSRSDRSWWHMLEQGSTMTLEAWAHRYKNNLDWNHAWGTAPINIIPRKLMGIEPVAPGYAHIRLRPQPASLTHVSIKVPTPLGPIIADYDGTTSQRRYTITVPGEMRVDLDDAVRQSLAVDVRRMEA</sequence>
<protein>
    <recommendedName>
        <fullName evidence="2">alpha-L-rhamnosidase</fullName>
        <ecNumber evidence="2">3.2.1.40</ecNumber>
    </recommendedName>
</protein>
<proteinExistence type="predicted"/>
<evidence type="ECO:0000259" key="5">
    <source>
        <dbReference type="Pfam" id="PF17390"/>
    </source>
</evidence>
<dbReference type="InterPro" id="IPR035398">
    <property type="entry name" value="Bac_rhamnosid_C"/>
</dbReference>
<feature type="domain" description="Alpha-L-rhamnosidase six-hairpin glycosidase" evidence="4">
    <location>
        <begin position="113"/>
        <end position="457"/>
    </location>
</feature>
<organism evidence="6 7">
    <name type="scientific">Natronomicrosphaera hydrolytica</name>
    <dbReference type="NCBI Taxonomy" id="3242702"/>
    <lineage>
        <taxon>Bacteria</taxon>
        <taxon>Pseudomonadati</taxon>
        <taxon>Planctomycetota</taxon>
        <taxon>Phycisphaerae</taxon>
        <taxon>Phycisphaerales</taxon>
        <taxon>Phycisphaeraceae</taxon>
        <taxon>Natronomicrosphaera</taxon>
    </lineage>
</organism>
<dbReference type="Gene3D" id="2.60.420.10">
    <property type="entry name" value="Maltose phosphorylase, domain 3"/>
    <property type="match status" value="1"/>
</dbReference>
<dbReference type="Pfam" id="PF17389">
    <property type="entry name" value="Bac_rhamnosid6H"/>
    <property type="match status" value="1"/>
</dbReference>
<dbReference type="InterPro" id="IPR035396">
    <property type="entry name" value="Bac_rhamnosid6H"/>
</dbReference>
<name>A0ABV4U6I4_9BACT</name>
<accession>A0ABV4U6I4</accession>
<dbReference type="Pfam" id="PF17390">
    <property type="entry name" value="Bac_rhamnosid_C"/>
    <property type="match status" value="1"/>
</dbReference>
<dbReference type="InterPro" id="IPR012341">
    <property type="entry name" value="6hp_glycosidase-like_sf"/>
</dbReference>
<evidence type="ECO:0000256" key="1">
    <source>
        <dbReference type="ARBA" id="ARBA00001445"/>
    </source>
</evidence>
<evidence type="ECO:0000313" key="6">
    <source>
        <dbReference type="EMBL" id="MFA9478089.1"/>
    </source>
</evidence>
<evidence type="ECO:0000313" key="7">
    <source>
        <dbReference type="Proteomes" id="UP001575105"/>
    </source>
</evidence>
<feature type="domain" description="Alpha-L-rhamnosidase C-terminal" evidence="5">
    <location>
        <begin position="461"/>
        <end position="518"/>
    </location>
</feature>
<dbReference type="RefSeq" id="WP_425345016.1">
    <property type="nucleotide sequence ID" value="NZ_JBGUBD010000004.1"/>
</dbReference>
<dbReference type="InterPro" id="IPR008928">
    <property type="entry name" value="6-hairpin_glycosidase_sf"/>
</dbReference>
<dbReference type="EC" id="3.2.1.40" evidence="2"/>
<dbReference type="InterPro" id="IPR016007">
    <property type="entry name" value="Alpha_rhamnosid"/>
</dbReference>
<gene>
    <name evidence="6" type="ORF">ACERK3_07235</name>
</gene>
<evidence type="ECO:0000256" key="2">
    <source>
        <dbReference type="ARBA" id="ARBA00012652"/>
    </source>
</evidence>
<evidence type="ECO:0000259" key="4">
    <source>
        <dbReference type="Pfam" id="PF17389"/>
    </source>
</evidence>
<dbReference type="EMBL" id="JBGUBD010000004">
    <property type="protein sequence ID" value="MFA9478089.1"/>
    <property type="molecule type" value="Genomic_DNA"/>
</dbReference>
<keyword evidence="7" id="KW-1185">Reference proteome</keyword>
<dbReference type="PANTHER" id="PTHR33307:SF6">
    <property type="entry name" value="ALPHA-RHAMNOSIDASE (EUROFUNG)-RELATED"/>
    <property type="match status" value="1"/>
</dbReference>
<reference evidence="6 7" key="1">
    <citation type="submission" date="2024-08" db="EMBL/GenBank/DDBJ databases">
        <title>Whole-genome sequencing of halo(alkali)philic microorganisms from hypersaline lakes.</title>
        <authorList>
            <person name="Sorokin D.Y."/>
            <person name="Merkel A.Y."/>
            <person name="Messina E."/>
            <person name="Yakimov M."/>
        </authorList>
    </citation>
    <scope>NUCLEOTIDE SEQUENCE [LARGE SCALE GENOMIC DNA]</scope>
    <source>
        <strain evidence="6 7">AB-hyl4</strain>
    </source>
</reference>
<evidence type="ECO:0000256" key="3">
    <source>
        <dbReference type="ARBA" id="ARBA00022801"/>
    </source>
</evidence>
<comment type="caution">
    <text evidence="6">The sequence shown here is derived from an EMBL/GenBank/DDBJ whole genome shotgun (WGS) entry which is preliminary data.</text>
</comment>
<keyword evidence="3" id="KW-0378">Hydrolase</keyword>
<comment type="catalytic activity">
    <reaction evidence="1">
        <text>Hydrolysis of terminal non-reducing alpha-L-rhamnose residues in alpha-L-rhamnosides.</text>
        <dbReference type="EC" id="3.2.1.40"/>
    </reaction>
</comment>
<dbReference type="Gene3D" id="1.50.10.10">
    <property type="match status" value="1"/>
</dbReference>
<dbReference type="Proteomes" id="UP001575105">
    <property type="component" value="Unassembled WGS sequence"/>
</dbReference>
<dbReference type="PANTHER" id="PTHR33307">
    <property type="entry name" value="ALPHA-RHAMNOSIDASE (EUROFUNG)"/>
    <property type="match status" value="1"/>
</dbReference>